<feature type="region of interest" description="Disordered" evidence="1">
    <location>
        <begin position="35"/>
        <end position="58"/>
    </location>
</feature>
<proteinExistence type="evidence at transcript level"/>
<protein>
    <submittedName>
        <fullName evidence="3">RALF-like 2 protein</fullName>
    </submittedName>
</protein>
<dbReference type="EMBL" id="KT768123">
    <property type="protein sequence ID" value="AMN15093.1"/>
    <property type="molecule type" value="mRNA"/>
</dbReference>
<dbReference type="AlphaFoldDB" id="A0A140GNA0"/>
<dbReference type="PANTHER" id="PTHR34270">
    <property type="entry name" value="PROTEIN RALF-LIKE 15-RELATED"/>
    <property type="match status" value="1"/>
</dbReference>
<evidence type="ECO:0000313" key="3">
    <source>
        <dbReference type="EMBL" id="AMN15093.1"/>
    </source>
</evidence>
<feature type="chain" id="PRO_5007302497" evidence="2">
    <location>
        <begin position="25"/>
        <end position="101"/>
    </location>
</feature>
<accession>A0A140GNA0</accession>
<evidence type="ECO:0000256" key="1">
    <source>
        <dbReference type="SAM" id="MobiDB-lite"/>
    </source>
</evidence>
<name>A0A140GNA0_9ERIC</name>
<reference evidence="3" key="1">
    <citation type="submission" date="2015-09" db="EMBL/GenBank/DDBJ databases">
        <title>De novo assembly and characterization of early and late floral transcriptomes of the mating types of heterostylous Primula vulgaris.</title>
        <authorList>
            <person name="Burrows B.A."/>
            <person name="McCubbin A.G."/>
        </authorList>
    </citation>
    <scope>NUCLEOTIDE SEQUENCE</scope>
</reference>
<gene>
    <name evidence="3" type="primary">RALFL2</name>
</gene>
<keyword evidence="2" id="KW-0732">Signal</keyword>
<feature type="compositionally biased region" description="Basic and acidic residues" evidence="1">
    <location>
        <begin position="35"/>
        <end position="52"/>
    </location>
</feature>
<evidence type="ECO:0000256" key="2">
    <source>
        <dbReference type="SAM" id="SignalP"/>
    </source>
</evidence>
<dbReference type="PANTHER" id="PTHR34270:SF3">
    <property type="entry name" value="PROTEIN RALF-LIKE 16-RELATED"/>
    <property type="match status" value="1"/>
</dbReference>
<sequence>MAISKGELVLFLCTLVLCSHIVSCVEKPEKEIDYGDLNKGDHDRDTHHDYHRTPANPYRPGCELENKCRGGSNFEFKVPAKTPTVLPPRLISRKFHIKSFS</sequence>
<feature type="signal peptide" evidence="2">
    <location>
        <begin position="1"/>
        <end position="24"/>
    </location>
</feature>
<organism evidence="3">
    <name type="scientific">Primula vulgaris</name>
    <dbReference type="NCBI Taxonomy" id="175104"/>
    <lineage>
        <taxon>Eukaryota</taxon>
        <taxon>Viridiplantae</taxon>
        <taxon>Streptophyta</taxon>
        <taxon>Embryophyta</taxon>
        <taxon>Tracheophyta</taxon>
        <taxon>Spermatophyta</taxon>
        <taxon>Magnoliopsida</taxon>
        <taxon>eudicotyledons</taxon>
        <taxon>Gunneridae</taxon>
        <taxon>Pentapetalae</taxon>
        <taxon>asterids</taxon>
        <taxon>Ericales</taxon>
        <taxon>Primulaceae</taxon>
        <taxon>Primula</taxon>
    </lineage>
</organism>